<proteinExistence type="predicted"/>
<feature type="compositionally biased region" description="Pro residues" evidence="1">
    <location>
        <begin position="198"/>
        <end position="208"/>
    </location>
</feature>
<name>A0A518EZU8_9BACT</name>
<evidence type="ECO:0000313" key="3">
    <source>
        <dbReference type="Proteomes" id="UP000320390"/>
    </source>
</evidence>
<keyword evidence="3" id="KW-1185">Reference proteome</keyword>
<evidence type="ECO:0000256" key="1">
    <source>
        <dbReference type="SAM" id="MobiDB-lite"/>
    </source>
</evidence>
<protein>
    <submittedName>
        <fullName evidence="2">Uncharacterized protein</fullName>
    </submittedName>
</protein>
<reference evidence="2 3" key="1">
    <citation type="submission" date="2019-02" db="EMBL/GenBank/DDBJ databases">
        <title>Deep-cultivation of Planctomycetes and their phenomic and genomic characterization uncovers novel biology.</title>
        <authorList>
            <person name="Wiegand S."/>
            <person name="Jogler M."/>
            <person name="Boedeker C."/>
            <person name="Pinto D."/>
            <person name="Vollmers J."/>
            <person name="Rivas-Marin E."/>
            <person name="Kohn T."/>
            <person name="Peeters S.H."/>
            <person name="Heuer A."/>
            <person name="Rast P."/>
            <person name="Oberbeckmann S."/>
            <person name="Bunk B."/>
            <person name="Jeske O."/>
            <person name="Meyerdierks A."/>
            <person name="Storesund J.E."/>
            <person name="Kallscheuer N."/>
            <person name="Luecker S."/>
            <person name="Lage O.M."/>
            <person name="Pohl T."/>
            <person name="Merkel B.J."/>
            <person name="Hornburger P."/>
            <person name="Mueller R.-W."/>
            <person name="Bruemmer F."/>
            <person name="Labrenz M."/>
            <person name="Spormann A.M."/>
            <person name="Op den Camp H."/>
            <person name="Overmann J."/>
            <person name="Amann R."/>
            <person name="Jetten M.S.M."/>
            <person name="Mascher T."/>
            <person name="Medema M.H."/>
            <person name="Devos D.P."/>
            <person name="Kaster A.-K."/>
            <person name="Ovreas L."/>
            <person name="Rohde M."/>
            <person name="Galperin M.Y."/>
            <person name="Jogler C."/>
        </authorList>
    </citation>
    <scope>NUCLEOTIDE SEQUENCE [LARGE SCALE GENOMIC DNA]</scope>
    <source>
        <strain evidence="2 3">Poly30</strain>
    </source>
</reference>
<dbReference type="OrthoDB" id="300211at2"/>
<dbReference type="Proteomes" id="UP000320390">
    <property type="component" value="Chromosome"/>
</dbReference>
<sequence length="711" mass="73810">MIIASLGAGLISLQSAIDRRQDFSIDRRRALYLAEAGIAEAALAVTLGKSGVIASEAVPASFGRGVYWVEADELPDDRVLLRCTARIASAEFVVQSMVLPSVNPVTRLGLFGTDGVTLGWGSIIDGYHSARGDFASQVDGALAVVSTGKPGLVGSDADIVLDDLIVPAPATPPTPPSDGMDDPPLVDWSRLAGMATEPSPPDASPPSPDLTTPPASPPTLVFGELRPGKNGMVRSSGLPVIVGDIRPFDEPPILPEVSLPSPEEVILTGIRVAASQAGIGMTMATHIQGVLDVVDGATLTIEGPKVLRCASIIVQRGATLVLDDTNGPIHLYAENGIDLREGSGLLSLALETEARGTYLFVPGSAEVQDRVVLNATGEFHGALYAPDDMARLPAGLRWKGSLVARVVITEPGSHFTVDRRLGIGGDGFPALPRQLSWQVVPLGEQIARSLSVDPLLALAMRGVNPVPSSTASIETDLEIQYMDQSQQVANYSGSFTGFDSSLARRIIGARWQDPRDGTMRGWTTPAGSESTDAVEDMRDLLRTLRAAVLTAAPGTDVTAMSDEETVTEVAINTLPADVATAPTAVKRAVQRADTTAPADDPSPATRATRAALAARDHANKATSLEADGTTLISGVAAALSPVAQTTYSSLQAAAANAIAAADSAGSSARTASLTTGQLQIDAADEAERLAGEALQFAEEASTLLSLLSTLI</sequence>
<feature type="region of interest" description="Disordered" evidence="1">
    <location>
        <begin position="166"/>
        <end position="216"/>
    </location>
</feature>
<dbReference type="RefSeq" id="WP_145204243.1">
    <property type="nucleotide sequence ID" value="NZ_CP036434.1"/>
</dbReference>
<evidence type="ECO:0000313" key="2">
    <source>
        <dbReference type="EMBL" id="QDV09599.1"/>
    </source>
</evidence>
<accession>A0A518EZU8</accession>
<dbReference type="AlphaFoldDB" id="A0A518EZU8"/>
<organism evidence="2 3">
    <name type="scientific">Saltatorellus ferox</name>
    <dbReference type="NCBI Taxonomy" id="2528018"/>
    <lineage>
        <taxon>Bacteria</taxon>
        <taxon>Pseudomonadati</taxon>
        <taxon>Planctomycetota</taxon>
        <taxon>Planctomycetia</taxon>
        <taxon>Planctomycetia incertae sedis</taxon>
        <taxon>Saltatorellus</taxon>
    </lineage>
</organism>
<gene>
    <name evidence="2" type="ORF">Poly30_51570</name>
</gene>
<dbReference type="EMBL" id="CP036434">
    <property type="protein sequence ID" value="QDV09599.1"/>
    <property type="molecule type" value="Genomic_DNA"/>
</dbReference>